<dbReference type="AlphaFoldDB" id="A0A5B7JD98"/>
<feature type="region of interest" description="Disordered" evidence="1">
    <location>
        <begin position="20"/>
        <end position="84"/>
    </location>
</feature>
<protein>
    <submittedName>
        <fullName evidence="2">Uncharacterized protein</fullName>
    </submittedName>
</protein>
<dbReference type="EMBL" id="VSRR010104008">
    <property type="protein sequence ID" value="MPC95931.1"/>
    <property type="molecule type" value="Genomic_DNA"/>
</dbReference>
<name>A0A5B7JD98_PORTR</name>
<evidence type="ECO:0000313" key="3">
    <source>
        <dbReference type="Proteomes" id="UP000324222"/>
    </source>
</evidence>
<keyword evidence="3" id="KW-1185">Reference proteome</keyword>
<organism evidence="2 3">
    <name type="scientific">Portunus trituberculatus</name>
    <name type="common">Swimming crab</name>
    <name type="synonym">Neptunus trituberculatus</name>
    <dbReference type="NCBI Taxonomy" id="210409"/>
    <lineage>
        <taxon>Eukaryota</taxon>
        <taxon>Metazoa</taxon>
        <taxon>Ecdysozoa</taxon>
        <taxon>Arthropoda</taxon>
        <taxon>Crustacea</taxon>
        <taxon>Multicrustacea</taxon>
        <taxon>Malacostraca</taxon>
        <taxon>Eumalacostraca</taxon>
        <taxon>Eucarida</taxon>
        <taxon>Decapoda</taxon>
        <taxon>Pleocyemata</taxon>
        <taxon>Brachyura</taxon>
        <taxon>Eubrachyura</taxon>
        <taxon>Portunoidea</taxon>
        <taxon>Portunidae</taxon>
        <taxon>Portuninae</taxon>
        <taxon>Portunus</taxon>
    </lineage>
</organism>
<accession>A0A5B7JD98</accession>
<sequence length="84" mass="8743">MKTLAVSRGVWAAWGGVERVSSHGSMSVAAGRRRRRPVTGGVLSGASGPVNQPRSAAEQRGPNRDISLHGPGAPPSLRLLPTNH</sequence>
<evidence type="ECO:0000256" key="1">
    <source>
        <dbReference type="SAM" id="MobiDB-lite"/>
    </source>
</evidence>
<evidence type="ECO:0000313" key="2">
    <source>
        <dbReference type="EMBL" id="MPC95931.1"/>
    </source>
</evidence>
<gene>
    <name evidence="2" type="ORF">E2C01_091160</name>
</gene>
<comment type="caution">
    <text evidence="2">The sequence shown here is derived from an EMBL/GenBank/DDBJ whole genome shotgun (WGS) entry which is preliminary data.</text>
</comment>
<dbReference type="Proteomes" id="UP000324222">
    <property type="component" value="Unassembled WGS sequence"/>
</dbReference>
<reference evidence="2 3" key="1">
    <citation type="submission" date="2019-05" db="EMBL/GenBank/DDBJ databases">
        <title>Another draft genome of Portunus trituberculatus and its Hox gene families provides insights of decapod evolution.</title>
        <authorList>
            <person name="Jeong J.-H."/>
            <person name="Song I."/>
            <person name="Kim S."/>
            <person name="Choi T."/>
            <person name="Kim D."/>
            <person name="Ryu S."/>
            <person name="Kim W."/>
        </authorList>
    </citation>
    <scope>NUCLEOTIDE SEQUENCE [LARGE SCALE GENOMIC DNA]</scope>
    <source>
        <tissue evidence="2">Muscle</tissue>
    </source>
</reference>
<proteinExistence type="predicted"/>